<evidence type="ECO:0000259" key="3">
    <source>
        <dbReference type="SMART" id="SM00257"/>
    </source>
</evidence>
<dbReference type="InterPro" id="IPR036779">
    <property type="entry name" value="LysM_dom_sf"/>
</dbReference>
<evidence type="ECO:0000256" key="1">
    <source>
        <dbReference type="SAM" id="MobiDB-lite"/>
    </source>
</evidence>
<feature type="region of interest" description="Disordered" evidence="1">
    <location>
        <begin position="1"/>
        <end position="61"/>
    </location>
</feature>
<dbReference type="SMART" id="SM00257">
    <property type="entry name" value="LysM"/>
    <property type="match status" value="1"/>
</dbReference>
<name>A0A2C9ZIH3_9ACTN</name>
<dbReference type="AlphaFoldDB" id="A0A2C9ZIH3"/>
<keyword evidence="2" id="KW-0812">Transmembrane</keyword>
<dbReference type="Gene3D" id="3.10.350.10">
    <property type="entry name" value="LysM domain"/>
    <property type="match status" value="1"/>
</dbReference>
<proteinExistence type="predicted"/>
<accession>A0A2C9ZIH3</accession>
<keyword evidence="2" id="KW-1133">Transmembrane helix</keyword>
<dbReference type="InterPro" id="IPR018392">
    <property type="entry name" value="LysM"/>
</dbReference>
<evidence type="ECO:0000313" key="4">
    <source>
        <dbReference type="EMBL" id="OUC77144.1"/>
    </source>
</evidence>
<comment type="caution">
    <text evidence="4">The sequence shown here is derived from an EMBL/GenBank/DDBJ whole genome shotgun (WGS) entry which is preliminary data.</text>
</comment>
<dbReference type="EMBL" id="NGFO01000024">
    <property type="protein sequence ID" value="OUC77144.1"/>
    <property type="molecule type" value="Genomic_DNA"/>
</dbReference>
<dbReference type="RefSeq" id="WP_086536828.1">
    <property type="nucleotide sequence ID" value="NZ_NGFO01000024.1"/>
</dbReference>
<protein>
    <submittedName>
        <fullName evidence="4">Peptidoglycan-binding protein</fullName>
    </submittedName>
</protein>
<keyword evidence="2" id="KW-0472">Membrane</keyword>
<feature type="domain" description="LysM" evidence="3">
    <location>
        <begin position="127"/>
        <end position="176"/>
    </location>
</feature>
<dbReference type="Pfam" id="PF01476">
    <property type="entry name" value="LysM"/>
    <property type="match status" value="1"/>
</dbReference>
<feature type="transmembrane region" description="Helical" evidence="2">
    <location>
        <begin position="90"/>
        <end position="110"/>
    </location>
</feature>
<dbReference type="OrthoDB" id="4380186at2"/>
<evidence type="ECO:0000313" key="5">
    <source>
        <dbReference type="Proteomes" id="UP000194632"/>
    </source>
</evidence>
<keyword evidence="5" id="KW-1185">Reference proteome</keyword>
<feature type="compositionally biased region" description="Basic and acidic residues" evidence="1">
    <location>
        <begin position="11"/>
        <end position="29"/>
    </location>
</feature>
<gene>
    <name evidence="4" type="ORF">CA982_18760</name>
</gene>
<sequence length="179" mass="18936">MRTATLVAPVRTDRPDTIRARTDRADRVRTRTPLSDGSRPVDNRPAGNRPVGGSPLTPRVGGTHCGSAVGVRGRGPVGPEAAVFRRRRRAAIAVLAGVGLAFVVWVFGVVGQNYSDSMTPAAVSAEVVHVRAGESLSSIAGRVAPEMPREVVIDEIVAMNDLPSSALQVGQPLLTPRYR</sequence>
<dbReference type="STRING" id="417102.CA982_18760"/>
<reference evidence="4 5" key="1">
    <citation type="submission" date="2017-05" db="EMBL/GenBank/DDBJ databases">
        <title>Biotechnological potential of actinobacteria isolated from South African environments.</title>
        <authorList>
            <person name="Le Roes-Hill M."/>
            <person name="Prins A."/>
            <person name="Durrell K.A."/>
        </authorList>
    </citation>
    <scope>NUCLEOTIDE SEQUENCE [LARGE SCALE GENOMIC DNA]</scope>
    <source>
        <strain evidence="4">BS2</strain>
    </source>
</reference>
<organism evidence="4 5">
    <name type="scientific">Gordonia lacunae</name>
    <dbReference type="NCBI Taxonomy" id="417102"/>
    <lineage>
        <taxon>Bacteria</taxon>
        <taxon>Bacillati</taxon>
        <taxon>Actinomycetota</taxon>
        <taxon>Actinomycetes</taxon>
        <taxon>Mycobacteriales</taxon>
        <taxon>Gordoniaceae</taxon>
        <taxon>Gordonia</taxon>
    </lineage>
</organism>
<evidence type="ECO:0000256" key="2">
    <source>
        <dbReference type="SAM" id="Phobius"/>
    </source>
</evidence>
<dbReference type="Proteomes" id="UP000194632">
    <property type="component" value="Unassembled WGS sequence"/>
</dbReference>